<dbReference type="Gene3D" id="3.30.50.10">
    <property type="entry name" value="Erythroid Transcription Factor GATA-1, subunit A"/>
    <property type="match status" value="1"/>
</dbReference>
<dbReference type="PROSITE" id="PS00031">
    <property type="entry name" value="NUCLEAR_REC_DBD_1"/>
    <property type="match status" value="1"/>
</dbReference>
<evidence type="ECO:0000256" key="7">
    <source>
        <dbReference type="ARBA" id="ARBA00023163"/>
    </source>
</evidence>
<evidence type="ECO:0000256" key="4">
    <source>
        <dbReference type="ARBA" id="ARBA00022833"/>
    </source>
</evidence>
<evidence type="ECO:0000256" key="9">
    <source>
        <dbReference type="ARBA" id="ARBA00023242"/>
    </source>
</evidence>
<accession>A0AAV2TTU3</accession>
<keyword evidence="2" id="KW-0479">Metal-binding</keyword>
<feature type="compositionally biased region" description="Low complexity" evidence="10">
    <location>
        <begin position="1442"/>
        <end position="1452"/>
    </location>
</feature>
<keyword evidence="4" id="KW-0862">Zinc</keyword>
<dbReference type="GO" id="GO:0008270">
    <property type="term" value="F:zinc ion binding"/>
    <property type="evidence" value="ECO:0007669"/>
    <property type="project" value="UniProtKB-KW"/>
</dbReference>
<dbReference type="InterPro" id="IPR050274">
    <property type="entry name" value="Nuclear_hormone_rcpt_NR2"/>
</dbReference>
<comment type="subcellular location">
    <subcellularLocation>
        <location evidence="1">Nucleus</location>
    </subcellularLocation>
</comment>
<evidence type="ECO:0000313" key="14">
    <source>
        <dbReference type="Proteomes" id="UP001497525"/>
    </source>
</evidence>
<keyword evidence="6" id="KW-0238">DNA-binding</keyword>
<keyword evidence="3" id="KW-0863">Zinc-finger</keyword>
<feature type="region of interest" description="Disordered" evidence="10">
    <location>
        <begin position="1435"/>
        <end position="1468"/>
    </location>
</feature>
<feature type="compositionally biased region" description="Basic and acidic residues" evidence="10">
    <location>
        <begin position="1227"/>
        <end position="1241"/>
    </location>
</feature>
<keyword evidence="5" id="KW-0805">Transcription regulation</keyword>
<reference evidence="13" key="1">
    <citation type="submission" date="2024-06" db="EMBL/GenBank/DDBJ databases">
        <authorList>
            <person name="Liu X."/>
            <person name="Lenzi L."/>
            <person name="Haldenby T S."/>
            <person name="Uol C."/>
        </authorList>
    </citation>
    <scope>NUCLEOTIDE SEQUENCE</scope>
</reference>
<feature type="domain" description="NR LBD" evidence="12">
    <location>
        <begin position="1081"/>
        <end position="1395"/>
    </location>
</feature>
<evidence type="ECO:0000313" key="13">
    <source>
        <dbReference type="EMBL" id="CAL5140545.1"/>
    </source>
</evidence>
<evidence type="ECO:0008006" key="15">
    <source>
        <dbReference type="Google" id="ProtNLM"/>
    </source>
</evidence>
<evidence type="ECO:0000256" key="2">
    <source>
        <dbReference type="ARBA" id="ARBA00022723"/>
    </source>
</evidence>
<dbReference type="PRINTS" id="PR00047">
    <property type="entry name" value="STROIDFINGER"/>
</dbReference>
<dbReference type="PRINTS" id="PR00398">
    <property type="entry name" value="STRDHORMONER"/>
</dbReference>
<keyword evidence="8" id="KW-0675">Receptor</keyword>
<dbReference type="PROSITE" id="PS51030">
    <property type="entry name" value="NUCLEAR_REC_DBD_2"/>
    <property type="match status" value="1"/>
</dbReference>
<feature type="region of interest" description="Disordered" evidence="10">
    <location>
        <begin position="954"/>
        <end position="1007"/>
    </location>
</feature>
<dbReference type="InterPro" id="IPR001723">
    <property type="entry name" value="Nuclear_hrmn_rcpt"/>
</dbReference>
<dbReference type="InterPro" id="IPR035500">
    <property type="entry name" value="NHR-like_dom_sf"/>
</dbReference>
<dbReference type="GO" id="GO:0003700">
    <property type="term" value="F:DNA-binding transcription factor activity"/>
    <property type="evidence" value="ECO:0007669"/>
    <property type="project" value="InterPro"/>
</dbReference>
<comment type="caution">
    <text evidence="13">The sequence shown here is derived from an EMBL/GenBank/DDBJ whole genome shotgun (WGS) entry which is preliminary data.</text>
</comment>
<dbReference type="Pfam" id="PF00105">
    <property type="entry name" value="zf-C4"/>
    <property type="match status" value="1"/>
</dbReference>
<sequence length="1468" mass="157830">MTSSSFSIFSGMVPNSGSNKHILNMPETEGQIFVSGLGSNAIKADTSVSSTCDFFLSLSSDIPSTATHEDHIETDIDRATGSSFDLISRLVDAEGLADVGIVSSDCDQPPDVSVLSELNEDSKPPKTLSWSGDEALLMIHPFSVADSTSANCASAGFMAKPSAPSATVQNSSNHLIASAAAESHLAQNYAQTNTQTLSKKVNNLGYVATERTSLLDRLPPLRTACFVFNNSSHLNCDDTAEQLDRTNSPTSPVVHHRPPISQSGTHIQSPGEFYPFSFPPSTFFSPSALDPPVSNPQNVDSVRPPGLLDYGVNSNSRSYEQHSMYQNLGNSILSRHSVIPLTIGNHTLIFPASPISVRSSGVVRSTDINDYTYTPLMPICSATSFVHDAPNQAIRLMPDNSGQRLNAPSPLAARFYGSAPPIPQSSQQSNIMGSACSHVPCSQRQQQNATVHTISGYQSQIYPTVLTRSEHQHSRTPELNMSSTNSEIRDVITTPLVMSGRFSCQSTTAASALVTTVSFSAPTTPRSNHGPHESVGTSSESVFTKWSGSTERSNTTVHPYHETRCLGDELVVTSNAQQEQRQHTISSGEQAFTTGGLKTCYIPVASSMIHEHSASLTLPQFSASITTTPTPLCVKIEPQNSTASVRQESTVCPITNQLSPNCGSSVSPSSCSETIEETHHRVSEGAYHLLGPSSVLHTTLKHPSSSVQPLIFGVTTKGQISDVKLPITIPTSTSISNGATQSYLSPAHSTNHPSVVPSTLSDRYIPSHVNSVQHTNTNALPSALCQLEPISVSSPSPALTESVVGTNGLSVDDGLRYDSVPGRQVGVERFPTSLSPTPLCPCVAGTTLGSLRSTGRSTSTSSGSSSVSVGSSSGFYTCVICGDRASGKHYGVFSCEGCKGFFKRTVRKELTYTCRDKQCCPIDKRLRNRCQYCRYQKCLRVGMRREAVQEERHQNLGSGVAMTGSPVLSSSTPERFGGSTSSILEDNGQSELHNTGQSTIRDAPSTLDLSTTFPTLTSERASCSASPVSVHSPFSPDQFSSKYLWPISPPPVCSRAEGQDGNIHLSTVAPPLALRSIAAAENTIHLRRLAWLARLGYSLGSEDRQKQPYSSNNVKYTGTAIAEPPLGRMPLLDLIGWSAQIPFFNQLSRNARLMMLKAACLELVLTQLVYRCTSKLSDKQNNLMASRPILNPENKLKEGLANAQQQDFTKPEFHLLERLTKLSPYRSEDSDFPRVSVKDDPATSCPNSDSVTLSVEAADSTVADYSSSSSSCSPSLTKPLCQLIQNAATKLQPLHINPTELGSLKLIILLNPDTAGLPSLERGQVEAARDQVYAGLEYHCSQLWSNSPHGRMGRLLLRIPALHLLALRIKRLISDTGIQHLSSEVELLFNSAYDFSHGQESNYFPTFSSLTNGSCDSHRPMDSVVTSTAFVEAPDSVEQDESLSSSVNLNNPSTPPATSAESLPYPLS</sequence>
<dbReference type="SUPFAM" id="SSF48508">
    <property type="entry name" value="Nuclear receptor ligand-binding domain"/>
    <property type="match status" value="2"/>
</dbReference>
<evidence type="ECO:0000256" key="6">
    <source>
        <dbReference type="ARBA" id="ARBA00023125"/>
    </source>
</evidence>
<dbReference type="PROSITE" id="PS51843">
    <property type="entry name" value="NR_LBD"/>
    <property type="match status" value="1"/>
</dbReference>
<proteinExistence type="predicted"/>
<feature type="compositionally biased region" description="Polar residues" evidence="10">
    <location>
        <begin position="966"/>
        <end position="1000"/>
    </location>
</feature>
<evidence type="ECO:0000256" key="10">
    <source>
        <dbReference type="SAM" id="MobiDB-lite"/>
    </source>
</evidence>
<dbReference type="SMART" id="SM00399">
    <property type="entry name" value="ZnF_C4"/>
    <property type="match status" value="1"/>
</dbReference>
<dbReference type="SMART" id="SM00430">
    <property type="entry name" value="HOLI"/>
    <property type="match status" value="1"/>
</dbReference>
<protein>
    <recommendedName>
        <fullName evidence="15">Retinoid X receptor</fullName>
    </recommendedName>
</protein>
<dbReference type="GO" id="GO:0005634">
    <property type="term" value="C:nucleus"/>
    <property type="evidence" value="ECO:0007669"/>
    <property type="project" value="UniProtKB-SubCell"/>
</dbReference>
<keyword evidence="9" id="KW-0539">Nucleus</keyword>
<evidence type="ECO:0000259" key="11">
    <source>
        <dbReference type="PROSITE" id="PS51030"/>
    </source>
</evidence>
<evidence type="ECO:0000256" key="1">
    <source>
        <dbReference type="ARBA" id="ARBA00004123"/>
    </source>
</evidence>
<dbReference type="Gene3D" id="1.10.565.10">
    <property type="entry name" value="Retinoid X Receptor"/>
    <property type="match status" value="1"/>
</dbReference>
<dbReference type="InterPro" id="IPR001628">
    <property type="entry name" value="Znf_hrmn_rcpt"/>
</dbReference>
<evidence type="ECO:0000259" key="12">
    <source>
        <dbReference type="PROSITE" id="PS51843"/>
    </source>
</evidence>
<name>A0AAV2TTU3_CALDB</name>
<dbReference type="GO" id="GO:0043565">
    <property type="term" value="F:sequence-specific DNA binding"/>
    <property type="evidence" value="ECO:0007669"/>
    <property type="project" value="InterPro"/>
</dbReference>
<dbReference type="Proteomes" id="UP001497525">
    <property type="component" value="Unassembled WGS sequence"/>
</dbReference>
<dbReference type="InterPro" id="IPR000536">
    <property type="entry name" value="Nucl_hrmn_rcpt_lig-bd"/>
</dbReference>
<gene>
    <name evidence="13" type="ORF">CDAUBV1_LOCUS15855</name>
</gene>
<evidence type="ECO:0000256" key="5">
    <source>
        <dbReference type="ARBA" id="ARBA00023015"/>
    </source>
</evidence>
<evidence type="ECO:0000256" key="3">
    <source>
        <dbReference type="ARBA" id="ARBA00022771"/>
    </source>
</evidence>
<dbReference type="EMBL" id="CAXLJL010000734">
    <property type="protein sequence ID" value="CAL5140545.1"/>
    <property type="molecule type" value="Genomic_DNA"/>
</dbReference>
<dbReference type="CDD" id="cd06956">
    <property type="entry name" value="NR_DBD_RXR"/>
    <property type="match status" value="1"/>
</dbReference>
<organism evidence="13 14">
    <name type="scientific">Calicophoron daubneyi</name>
    <name type="common">Rumen fluke</name>
    <name type="synonym">Paramphistomum daubneyi</name>
    <dbReference type="NCBI Taxonomy" id="300641"/>
    <lineage>
        <taxon>Eukaryota</taxon>
        <taxon>Metazoa</taxon>
        <taxon>Spiralia</taxon>
        <taxon>Lophotrochozoa</taxon>
        <taxon>Platyhelminthes</taxon>
        <taxon>Trematoda</taxon>
        <taxon>Digenea</taxon>
        <taxon>Plagiorchiida</taxon>
        <taxon>Pronocephalata</taxon>
        <taxon>Paramphistomoidea</taxon>
        <taxon>Paramphistomidae</taxon>
        <taxon>Calicophoron</taxon>
    </lineage>
</organism>
<dbReference type="InterPro" id="IPR013088">
    <property type="entry name" value="Znf_NHR/GATA"/>
</dbReference>
<dbReference type="PANTHER" id="PTHR24083">
    <property type="entry name" value="NUCLEAR HORMONE RECEPTOR"/>
    <property type="match status" value="1"/>
</dbReference>
<dbReference type="FunFam" id="3.30.50.10:FF:000006">
    <property type="entry name" value="Nuclear receptor subfamily 5 group A member"/>
    <property type="match status" value="1"/>
</dbReference>
<dbReference type="SUPFAM" id="SSF57716">
    <property type="entry name" value="Glucocorticoid receptor-like (DNA-binding domain)"/>
    <property type="match status" value="1"/>
</dbReference>
<keyword evidence="7" id="KW-0804">Transcription</keyword>
<feature type="domain" description="Nuclear receptor" evidence="11">
    <location>
        <begin position="875"/>
        <end position="950"/>
    </location>
</feature>
<evidence type="ECO:0000256" key="8">
    <source>
        <dbReference type="ARBA" id="ARBA00023170"/>
    </source>
</evidence>
<feature type="region of interest" description="Disordered" evidence="10">
    <location>
        <begin position="1227"/>
        <end position="1250"/>
    </location>
</feature>
<feature type="region of interest" description="Disordered" evidence="10">
    <location>
        <begin position="243"/>
        <end position="266"/>
    </location>
</feature>